<evidence type="ECO:0000256" key="1">
    <source>
        <dbReference type="SAM" id="Phobius"/>
    </source>
</evidence>
<dbReference type="Pfam" id="PF10003">
    <property type="entry name" value="DUF2244"/>
    <property type="match status" value="1"/>
</dbReference>
<organism evidence="2 3">
    <name type="scientific">Ferrovibrio terrae</name>
    <dbReference type="NCBI Taxonomy" id="2594003"/>
    <lineage>
        <taxon>Bacteria</taxon>
        <taxon>Pseudomonadati</taxon>
        <taxon>Pseudomonadota</taxon>
        <taxon>Alphaproteobacteria</taxon>
        <taxon>Rhodospirillales</taxon>
        <taxon>Rhodospirillaceae</taxon>
        <taxon>Ferrovibrio</taxon>
    </lineage>
</organism>
<dbReference type="InterPro" id="IPR016990">
    <property type="entry name" value="UCP032162_TM"/>
</dbReference>
<dbReference type="InterPro" id="IPR019253">
    <property type="entry name" value="DUF2244_TM"/>
</dbReference>
<sequence length="171" mass="19684">MDQSPNHSRAPIFDIELKPYRSLGPRGFAILIGVVALGNLGAGLAFWLLGAWPVFAFCALDVLLVWLAFKYSYRQQRAREFIRLDDSTLEIRRVDIQGQETVWRLQPYWLRIECDAEDESANLRIWSHGRALPLGTFLSPDERRHLADGLREALWRWRQPQGAGLRPLTEA</sequence>
<feature type="transmembrane region" description="Helical" evidence="1">
    <location>
        <begin position="54"/>
        <end position="73"/>
    </location>
</feature>
<evidence type="ECO:0000313" key="3">
    <source>
        <dbReference type="Proteomes" id="UP000317496"/>
    </source>
</evidence>
<dbReference type="PIRSF" id="PIRSF032162">
    <property type="entry name" value="UCP032162_imp"/>
    <property type="match status" value="1"/>
</dbReference>
<accession>A0A516H2K0</accession>
<dbReference type="EMBL" id="CP041636">
    <property type="protein sequence ID" value="QDO97800.1"/>
    <property type="molecule type" value="Genomic_DNA"/>
</dbReference>
<dbReference type="OrthoDB" id="9808190at2"/>
<keyword evidence="1" id="KW-1133">Transmembrane helix</keyword>
<feature type="transmembrane region" description="Helical" evidence="1">
    <location>
        <begin position="28"/>
        <end position="48"/>
    </location>
</feature>
<proteinExistence type="predicted"/>
<reference evidence="2 3" key="1">
    <citation type="submission" date="2019-07" db="EMBL/GenBank/DDBJ databases">
        <title>Genome sequencing for Ferrovibrio sp. K5.</title>
        <authorList>
            <person name="Park S.-J."/>
        </authorList>
    </citation>
    <scope>NUCLEOTIDE SEQUENCE [LARGE SCALE GENOMIC DNA]</scope>
    <source>
        <strain evidence="2 3">K5</strain>
    </source>
</reference>
<evidence type="ECO:0000313" key="2">
    <source>
        <dbReference type="EMBL" id="QDO97800.1"/>
    </source>
</evidence>
<name>A0A516H2K0_9PROT</name>
<dbReference type="RefSeq" id="WP_144068781.1">
    <property type="nucleotide sequence ID" value="NZ_CP041636.1"/>
</dbReference>
<dbReference type="Proteomes" id="UP000317496">
    <property type="component" value="Chromosome"/>
</dbReference>
<keyword evidence="1" id="KW-0472">Membrane</keyword>
<gene>
    <name evidence="2" type="ORF">FNB15_11215</name>
</gene>
<dbReference type="KEGG" id="fer:FNB15_11215"/>
<keyword evidence="3" id="KW-1185">Reference proteome</keyword>
<keyword evidence="1" id="KW-0812">Transmembrane</keyword>
<protein>
    <submittedName>
        <fullName evidence="2">DUF2244 domain-containing protein</fullName>
    </submittedName>
</protein>
<dbReference type="AlphaFoldDB" id="A0A516H2K0"/>